<dbReference type="InterPro" id="IPR013137">
    <property type="entry name" value="Znf_TFIIB"/>
</dbReference>
<dbReference type="PANTHER" id="PTHR11618:SF5">
    <property type="entry name" value="TRANSCRIPTION FACTOR IIIB 50 KDA SUBUNIT"/>
    <property type="match status" value="1"/>
</dbReference>
<dbReference type="InterPro" id="IPR036915">
    <property type="entry name" value="Cyclin-like_sf"/>
</dbReference>
<dbReference type="GeneTree" id="ENSGT00390000002288"/>
<evidence type="ECO:0000256" key="1">
    <source>
        <dbReference type="ARBA" id="ARBA00023015"/>
    </source>
</evidence>
<dbReference type="Pfam" id="PF08271">
    <property type="entry name" value="Zn_Ribbon_TF"/>
    <property type="match status" value="1"/>
</dbReference>
<dbReference type="GO" id="GO:0017025">
    <property type="term" value="F:TBP-class protein binding"/>
    <property type="evidence" value="ECO:0007669"/>
    <property type="project" value="TreeGrafter"/>
</dbReference>
<accession>A0A3P8UNT6</accession>
<evidence type="ECO:0000313" key="6">
    <source>
        <dbReference type="Proteomes" id="UP000265120"/>
    </source>
</evidence>
<reference evidence="5 6" key="1">
    <citation type="journal article" date="2014" name="Nat. Genet.">
        <title>Whole-genome sequence of a flatfish provides insights into ZW sex chromosome evolution and adaptation to a benthic lifestyle.</title>
        <authorList>
            <person name="Chen S."/>
            <person name="Zhang G."/>
            <person name="Shao C."/>
            <person name="Huang Q."/>
            <person name="Liu G."/>
            <person name="Zhang P."/>
            <person name="Song W."/>
            <person name="An N."/>
            <person name="Chalopin D."/>
            <person name="Volff J.N."/>
            <person name="Hong Y."/>
            <person name="Li Q."/>
            <person name="Sha Z."/>
            <person name="Zhou H."/>
            <person name="Xie M."/>
            <person name="Yu Q."/>
            <person name="Liu Y."/>
            <person name="Xiang H."/>
            <person name="Wang N."/>
            <person name="Wu K."/>
            <person name="Yang C."/>
            <person name="Zhou Q."/>
            <person name="Liao X."/>
            <person name="Yang L."/>
            <person name="Hu Q."/>
            <person name="Zhang J."/>
            <person name="Meng L."/>
            <person name="Jin L."/>
            <person name="Tian Y."/>
            <person name="Lian J."/>
            <person name="Yang J."/>
            <person name="Miao G."/>
            <person name="Liu S."/>
            <person name="Liang Z."/>
            <person name="Yan F."/>
            <person name="Li Y."/>
            <person name="Sun B."/>
            <person name="Zhang H."/>
            <person name="Zhang J."/>
            <person name="Zhu Y."/>
            <person name="Du M."/>
            <person name="Zhao Y."/>
            <person name="Schartl M."/>
            <person name="Tang Q."/>
            <person name="Wang J."/>
        </authorList>
    </citation>
    <scope>NUCLEOTIDE SEQUENCE</scope>
</reference>
<keyword evidence="3" id="KW-0863">Zinc-finger</keyword>
<dbReference type="InterPro" id="IPR000812">
    <property type="entry name" value="TFIIB"/>
</dbReference>
<dbReference type="AlphaFoldDB" id="A0A3P8UNT6"/>
<dbReference type="STRING" id="244447.ENSCSEP00000002331"/>
<evidence type="ECO:0000259" key="4">
    <source>
        <dbReference type="PROSITE" id="PS51134"/>
    </source>
</evidence>
<protein>
    <recommendedName>
        <fullName evidence="4">TFIIB-type domain-containing protein</fullName>
    </recommendedName>
</protein>
<dbReference type="InParanoid" id="A0A3P8UNT6"/>
<dbReference type="Gene3D" id="1.10.472.10">
    <property type="entry name" value="Cyclin-like"/>
    <property type="match status" value="1"/>
</dbReference>
<dbReference type="Proteomes" id="UP000265120">
    <property type="component" value="Chromosome 14"/>
</dbReference>
<dbReference type="SUPFAM" id="SSF47954">
    <property type="entry name" value="Cyclin-like"/>
    <property type="match status" value="1"/>
</dbReference>
<proteinExistence type="predicted"/>
<reference evidence="5" key="2">
    <citation type="submission" date="2025-08" db="UniProtKB">
        <authorList>
            <consortium name="Ensembl"/>
        </authorList>
    </citation>
    <scope>IDENTIFICATION</scope>
</reference>
<dbReference type="GO" id="GO:0008270">
    <property type="term" value="F:zinc ion binding"/>
    <property type="evidence" value="ECO:0007669"/>
    <property type="project" value="UniProtKB-KW"/>
</dbReference>
<organism evidence="5 6">
    <name type="scientific">Cynoglossus semilaevis</name>
    <name type="common">Tongue sole</name>
    <dbReference type="NCBI Taxonomy" id="244447"/>
    <lineage>
        <taxon>Eukaryota</taxon>
        <taxon>Metazoa</taxon>
        <taxon>Chordata</taxon>
        <taxon>Craniata</taxon>
        <taxon>Vertebrata</taxon>
        <taxon>Euteleostomi</taxon>
        <taxon>Actinopterygii</taxon>
        <taxon>Neopterygii</taxon>
        <taxon>Teleostei</taxon>
        <taxon>Neoteleostei</taxon>
        <taxon>Acanthomorphata</taxon>
        <taxon>Carangaria</taxon>
        <taxon>Pleuronectiformes</taxon>
        <taxon>Pleuronectoidei</taxon>
        <taxon>Cynoglossidae</taxon>
        <taxon>Cynoglossinae</taxon>
        <taxon>Cynoglossus</taxon>
    </lineage>
</organism>
<keyword evidence="2" id="KW-0804">Transcription</keyword>
<reference evidence="5" key="3">
    <citation type="submission" date="2025-09" db="UniProtKB">
        <authorList>
            <consortium name="Ensembl"/>
        </authorList>
    </citation>
    <scope>IDENTIFICATION</scope>
</reference>
<dbReference type="PROSITE" id="PS51134">
    <property type="entry name" value="ZF_TFIIB"/>
    <property type="match status" value="1"/>
</dbReference>
<dbReference type="GO" id="GO:0070897">
    <property type="term" value="P:transcription preinitiation complex assembly"/>
    <property type="evidence" value="ECO:0007669"/>
    <property type="project" value="InterPro"/>
</dbReference>
<dbReference type="Ensembl" id="ENSCSET00000002371.1">
    <property type="protein sequence ID" value="ENSCSEP00000002331.1"/>
    <property type="gene ID" value="ENSCSEG00000001564.1"/>
</dbReference>
<keyword evidence="3" id="KW-0862">Zinc</keyword>
<name>A0A3P8UNT6_CYNSE</name>
<dbReference type="PANTHER" id="PTHR11618">
    <property type="entry name" value="TRANSCRIPTION INITIATION FACTOR IIB-RELATED"/>
    <property type="match status" value="1"/>
</dbReference>
<keyword evidence="6" id="KW-1185">Reference proteome</keyword>
<feature type="domain" description="TFIIB-type" evidence="4">
    <location>
        <begin position="4"/>
        <end position="37"/>
    </location>
</feature>
<dbReference type="OMA" id="LADEHIF"/>
<evidence type="ECO:0000313" key="5">
    <source>
        <dbReference type="Ensembl" id="ENSCSEP00000002331.1"/>
    </source>
</evidence>
<evidence type="ECO:0000256" key="3">
    <source>
        <dbReference type="PROSITE-ProRule" id="PRU00469"/>
    </source>
</evidence>
<dbReference type="Gene3D" id="2.20.25.10">
    <property type="match status" value="1"/>
</dbReference>
<keyword evidence="1" id="KW-0805">Transcription regulation</keyword>
<sequence length="166" mass="18238">MAAPPPRCPGCGSSNIVQDDLYAQAQMVCVDCGAVVSEGSLADEHIFFREKKTENKRFSLQRVKAICQTLRVHAGLESLSVSHFKQAYQHQSFINVTLPKKEILAGCCVLVCCRQLNWPVTMGTISYLVGAEVDEVGAVYQEMIRILNVTSPTVCVTDVMASHCQE</sequence>
<dbReference type="GO" id="GO:0005634">
    <property type="term" value="C:nucleus"/>
    <property type="evidence" value="ECO:0007669"/>
    <property type="project" value="TreeGrafter"/>
</dbReference>
<dbReference type="GO" id="GO:0097550">
    <property type="term" value="C:transcription preinitiation complex"/>
    <property type="evidence" value="ECO:0007669"/>
    <property type="project" value="TreeGrafter"/>
</dbReference>
<keyword evidence="3" id="KW-0479">Metal-binding</keyword>
<dbReference type="SUPFAM" id="SSF57783">
    <property type="entry name" value="Zinc beta-ribbon"/>
    <property type="match status" value="1"/>
</dbReference>
<evidence type="ECO:0000256" key="2">
    <source>
        <dbReference type="ARBA" id="ARBA00023163"/>
    </source>
</evidence>